<protein>
    <submittedName>
        <fullName evidence="2 4">Uncharacterized protein</fullName>
    </submittedName>
</protein>
<proteinExistence type="predicted"/>
<name>A0A183GQW9_HELPZ</name>
<sequence>MKRLIGGVNRRRRQRRRRDDEENNLDDDELLTHTMPFPRRWLDVFPVDQPRIASFALGERGRYAPQTMRACERRGDGNFDVLAAQLTS</sequence>
<dbReference type="AlphaFoldDB" id="A0A183GQW9"/>
<accession>A0A3P8EVC3</accession>
<feature type="compositionally biased region" description="Basic residues" evidence="1">
    <location>
        <begin position="1"/>
        <end position="16"/>
    </location>
</feature>
<reference evidence="4" key="2">
    <citation type="submission" date="2019-09" db="UniProtKB">
        <authorList>
            <consortium name="WormBaseParasite"/>
        </authorList>
    </citation>
    <scope>IDENTIFICATION</scope>
</reference>
<dbReference type="WBParaSite" id="HPBE_0002508901-mRNA-1">
    <property type="protein sequence ID" value="HPBE_0002508901-mRNA-1"/>
    <property type="gene ID" value="HPBE_0002508901"/>
</dbReference>
<accession>A0A183GQW9</accession>
<evidence type="ECO:0000313" key="3">
    <source>
        <dbReference type="Proteomes" id="UP000050761"/>
    </source>
</evidence>
<feature type="region of interest" description="Disordered" evidence="1">
    <location>
        <begin position="1"/>
        <end position="28"/>
    </location>
</feature>
<dbReference type="Proteomes" id="UP000050761">
    <property type="component" value="Unassembled WGS sequence"/>
</dbReference>
<evidence type="ECO:0000313" key="2">
    <source>
        <dbReference type="EMBL" id="VDP49024.1"/>
    </source>
</evidence>
<keyword evidence="3" id="KW-1185">Reference proteome</keyword>
<gene>
    <name evidence="2" type="ORF">HPBE_LOCUS25088</name>
</gene>
<evidence type="ECO:0000313" key="4">
    <source>
        <dbReference type="WBParaSite" id="HPBE_0002508901-mRNA-1"/>
    </source>
</evidence>
<reference evidence="2 3" key="1">
    <citation type="submission" date="2018-11" db="EMBL/GenBank/DDBJ databases">
        <authorList>
            <consortium name="Pathogen Informatics"/>
        </authorList>
    </citation>
    <scope>NUCLEOTIDE SEQUENCE [LARGE SCALE GENOMIC DNA]</scope>
</reference>
<dbReference type="EMBL" id="UZAH01037326">
    <property type="protein sequence ID" value="VDP49024.1"/>
    <property type="molecule type" value="Genomic_DNA"/>
</dbReference>
<organism evidence="3 4">
    <name type="scientific">Heligmosomoides polygyrus</name>
    <name type="common">Parasitic roundworm</name>
    <dbReference type="NCBI Taxonomy" id="6339"/>
    <lineage>
        <taxon>Eukaryota</taxon>
        <taxon>Metazoa</taxon>
        <taxon>Ecdysozoa</taxon>
        <taxon>Nematoda</taxon>
        <taxon>Chromadorea</taxon>
        <taxon>Rhabditida</taxon>
        <taxon>Rhabditina</taxon>
        <taxon>Rhabditomorpha</taxon>
        <taxon>Strongyloidea</taxon>
        <taxon>Heligmosomidae</taxon>
        <taxon>Heligmosomoides</taxon>
    </lineage>
</organism>
<evidence type="ECO:0000256" key="1">
    <source>
        <dbReference type="SAM" id="MobiDB-lite"/>
    </source>
</evidence>